<dbReference type="SUPFAM" id="SSF54719">
    <property type="entry name" value="Fe,Mn superoxide dismutase (SOD), C-terminal domain"/>
    <property type="match status" value="1"/>
</dbReference>
<dbReference type="EC" id="1.15.1.1" evidence="5"/>
<name>A0A8J2SGP3_9STRA</name>
<dbReference type="Proteomes" id="UP000789595">
    <property type="component" value="Unassembled WGS sequence"/>
</dbReference>
<protein>
    <recommendedName>
        <fullName evidence="6">Superoxide dismutase [Fe]</fullName>
        <ecNumber evidence="5">1.15.1.1</ecNumber>
    </recommendedName>
</protein>
<evidence type="ECO:0000256" key="7">
    <source>
        <dbReference type="ARBA" id="ARBA00022723"/>
    </source>
</evidence>
<comment type="similarity">
    <text evidence="4">Belongs to the iron/manganese superoxide dismutase family.</text>
</comment>
<dbReference type="Pfam" id="PF00081">
    <property type="entry name" value="Sod_Fe_N"/>
    <property type="match status" value="1"/>
</dbReference>
<dbReference type="PANTHER" id="PTHR11404:SF6">
    <property type="entry name" value="SUPEROXIDE DISMUTASE [MN], MITOCHONDRIAL"/>
    <property type="match status" value="1"/>
</dbReference>
<comment type="subcellular location">
    <subcellularLocation>
        <location evidence="3">Mitochondrion</location>
    </subcellularLocation>
</comment>
<dbReference type="PRINTS" id="PR01703">
    <property type="entry name" value="MNSODISMTASE"/>
</dbReference>
<dbReference type="InterPro" id="IPR001189">
    <property type="entry name" value="Mn/Fe_SOD"/>
</dbReference>
<dbReference type="InterPro" id="IPR036324">
    <property type="entry name" value="Mn/Fe_SOD_N_sf"/>
</dbReference>
<evidence type="ECO:0000256" key="3">
    <source>
        <dbReference type="ARBA" id="ARBA00004173"/>
    </source>
</evidence>
<dbReference type="Gene3D" id="3.55.40.20">
    <property type="entry name" value="Iron/manganese superoxide dismutase, C-terminal domain"/>
    <property type="match status" value="1"/>
</dbReference>
<dbReference type="GO" id="GO:0030145">
    <property type="term" value="F:manganese ion binding"/>
    <property type="evidence" value="ECO:0007669"/>
    <property type="project" value="TreeGrafter"/>
</dbReference>
<dbReference type="EMBL" id="CAKKNE010000002">
    <property type="protein sequence ID" value="CAH0367381.1"/>
    <property type="molecule type" value="Genomic_DNA"/>
</dbReference>
<sequence length="345" mass="37889">MITVKAARVAGVVARHRRGVMLRRAAVQMSGKADASEYTAWAKNADSLPSWDGDVETMHEWYRIDYDDRGFTMDVRPNYNKENPWTADVAWEDVTRICFHVGGPPLVPHDVYVFVKGRHAPSWVIPSEALMNGQPPDKRIMESQHPTLPALGYEYSALEPVISGTIMELHHSKHHNTYVTNFNAATEKLATAVADDDVTGIVAAQAAIKFNGGGHLNHSIFWQNLAPPSEGGGAPPTGALSAAIDADFGSFDAMKTKLSQMTVAVQGSGWGWLGYNKATDALQLATCANQDPLEATTGLIPLFGIDVWEHAYYLDYKNVRPDYVSAIWDIANWSDVSERYAAAKQ</sequence>
<accession>A0A8J2SGP3</accession>
<keyword evidence="7" id="KW-0479">Metal-binding</keyword>
<dbReference type="PROSITE" id="PS00088">
    <property type="entry name" value="SOD_MN"/>
    <property type="match status" value="1"/>
</dbReference>
<organism evidence="14 15">
    <name type="scientific">Pelagomonas calceolata</name>
    <dbReference type="NCBI Taxonomy" id="35677"/>
    <lineage>
        <taxon>Eukaryota</taxon>
        <taxon>Sar</taxon>
        <taxon>Stramenopiles</taxon>
        <taxon>Ochrophyta</taxon>
        <taxon>Pelagophyceae</taxon>
        <taxon>Pelagomonadales</taxon>
        <taxon>Pelagomonadaceae</taxon>
        <taxon>Pelagomonas</taxon>
    </lineage>
</organism>
<keyword evidence="10" id="KW-0496">Mitochondrion</keyword>
<feature type="domain" description="Manganese/iron superoxide dismutase C-terminal" evidence="13">
    <location>
        <begin position="236"/>
        <end position="339"/>
    </location>
</feature>
<evidence type="ECO:0000256" key="10">
    <source>
        <dbReference type="ARBA" id="ARBA00023128"/>
    </source>
</evidence>
<dbReference type="InterPro" id="IPR050265">
    <property type="entry name" value="Fe/Mn_Superoxide_Dismutase"/>
</dbReference>
<dbReference type="GO" id="GO:0004784">
    <property type="term" value="F:superoxide dismutase activity"/>
    <property type="evidence" value="ECO:0007669"/>
    <property type="project" value="UniProtKB-EC"/>
</dbReference>
<evidence type="ECO:0000313" key="14">
    <source>
        <dbReference type="EMBL" id="CAH0367381.1"/>
    </source>
</evidence>
<dbReference type="FunFam" id="1.10.287.990:FF:000001">
    <property type="entry name" value="Superoxide dismutase"/>
    <property type="match status" value="1"/>
</dbReference>
<evidence type="ECO:0000256" key="1">
    <source>
        <dbReference type="ARBA" id="ARBA00001936"/>
    </source>
</evidence>
<evidence type="ECO:0000256" key="11">
    <source>
        <dbReference type="ARBA" id="ARBA00049204"/>
    </source>
</evidence>
<dbReference type="SUPFAM" id="SSF46609">
    <property type="entry name" value="Fe,Mn superoxide dismutase (SOD), N-terminal domain"/>
    <property type="match status" value="1"/>
</dbReference>
<evidence type="ECO:0000256" key="5">
    <source>
        <dbReference type="ARBA" id="ARBA00012682"/>
    </source>
</evidence>
<evidence type="ECO:0000256" key="6">
    <source>
        <dbReference type="ARBA" id="ARBA00014767"/>
    </source>
</evidence>
<dbReference type="PANTHER" id="PTHR11404">
    <property type="entry name" value="SUPEROXIDE DISMUTASE 2"/>
    <property type="match status" value="1"/>
</dbReference>
<feature type="domain" description="Manganese/iron superoxide dismutase N-terminal" evidence="12">
    <location>
        <begin position="147"/>
        <end position="226"/>
    </location>
</feature>
<comment type="cofactor">
    <cofactor evidence="2">
        <name>Fe cation</name>
        <dbReference type="ChEBI" id="CHEBI:24875"/>
    </cofactor>
</comment>
<keyword evidence="8" id="KW-0560">Oxidoreductase</keyword>
<evidence type="ECO:0000256" key="9">
    <source>
        <dbReference type="ARBA" id="ARBA00023004"/>
    </source>
</evidence>
<keyword evidence="9" id="KW-0408">Iron</keyword>
<dbReference type="InterPro" id="IPR019832">
    <property type="entry name" value="Mn/Fe_SOD_C"/>
</dbReference>
<evidence type="ECO:0000259" key="13">
    <source>
        <dbReference type="Pfam" id="PF02777"/>
    </source>
</evidence>
<dbReference type="InterPro" id="IPR019833">
    <property type="entry name" value="Mn/Fe_SOD_BS"/>
</dbReference>
<evidence type="ECO:0000313" key="15">
    <source>
        <dbReference type="Proteomes" id="UP000789595"/>
    </source>
</evidence>
<gene>
    <name evidence="14" type="ORF">PECAL_2P03980</name>
</gene>
<evidence type="ECO:0000256" key="8">
    <source>
        <dbReference type="ARBA" id="ARBA00023002"/>
    </source>
</evidence>
<dbReference type="Pfam" id="PF02777">
    <property type="entry name" value="Sod_Fe_C"/>
    <property type="match status" value="1"/>
</dbReference>
<proteinExistence type="inferred from homology"/>
<dbReference type="Gene3D" id="1.10.287.990">
    <property type="entry name" value="Fe,Mn superoxide dismutase (SOD) domain"/>
    <property type="match status" value="1"/>
</dbReference>
<comment type="catalytic activity">
    <reaction evidence="11">
        <text>2 superoxide + 2 H(+) = H2O2 + O2</text>
        <dbReference type="Rhea" id="RHEA:20696"/>
        <dbReference type="ChEBI" id="CHEBI:15378"/>
        <dbReference type="ChEBI" id="CHEBI:15379"/>
        <dbReference type="ChEBI" id="CHEBI:16240"/>
        <dbReference type="ChEBI" id="CHEBI:18421"/>
        <dbReference type="EC" id="1.15.1.1"/>
    </reaction>
</comment>
<dbReference type="AlphaFoldDB" id="A0A8J2SGP3"/>
<dbReference type="FunFam" id="3.55.40.20:FF:000003">
    <property type="entry name" value="Superoxide dismutase [Mn], mitochondrial"/>
    <property type="match status" value="1"/>
</dbReference>
<dbReference type="GO" id="GO:0005739">
    <property type="term" value="C:mitochondrion"/>
    <property type="evidence" value="ECO:0007669"/>
    <property type="project" value="UniProtKB-SubCell"/>
</dbReference>
<reference evidence="14" key="1">
    <citation type="submission" date="2021-11" db="EMBL/GenBank/DDBJ databases">
        <authorList>
            <consortium name="Genoscope - CEA"/>
            <person name="William W."/>
        </authorList>
    </citation>
    <scope>NUCLEOTIDE SEQUENCE</scope>
</reference>
<dbReference type="InterPro" id="IPR019831">
    <property type="entry name" value="Mn/Fe_SOD_N"/>
</dbReference>
<evidence type="ECO:0000256" key="4">
    <source>
        <dbReference type="ARBA" id="ARBA00008714"/>
    </source>
</evidence>
<keyword evidence="15" id="KW-1185">Reference proteome</keyword>
<evidence type="ECO:0000256" key="2">
    <source>
        <dbReference type="ARBA" id="ARBA00001962"/>
    </source>
</evidence>
<dbReference type="InterPro" id="IPR036314">
    <property type="entry name" value="SOD_C_sf"/>
</dbReference>
<dbReference type="OrthoDB" id="239262at2759"/>
<evidence type="ECO:0000259" key="12">
    <source>
        <dbReference type="Pfam" id="PF00081"/>
    </source>
</evidence>
<comment type="cofactor">
    <cofactor evidence="1">
        <name>Mn(2+)</name>
        <dbReference type="ChEBI" id="CHEBI:29035"/>
    </cofactor>
</comment>
<comment type="caution">
    <text evidence="14">The sequence shown here is derived from an EMBL/GenBank/DDBJ whole genome shotgun (WGS) entry which is preliminary data.</text>
</comment>